<keyword evidence="2" id="KW-0479">Metal-binding</keyword>
<proteinExistence type="predicted"/>
<dbReference type="GO" id="GO:0006508">
    <property type="term" value="P:proteolysis"/>
    <property type="evidence" value="ECO:0007669"/>
    <property type="project" value="UniProtKB-KW"/>
</dbReference>
<dbReference type="Gene3D" id="3.40.390.10">
    <property type="entry name" value="Collagenase (Catalytic Domain)"/>
    <property type="match status" value="1"/>
</dbReference>
<dbReference type="GO" id="GO:0008270">
    <property type="term" value="F:zinc ion binding"/>
    <property type="evidence" value="ECO:0007669"/>
    <property type="project" value="InterPro"/>
</dbReference>
<evidence type="ECO:0000256" key="1">
    <source>
        <dbReference type="ARBA" id="ARBA00022670"/>
    </source>
</evidence>
<evidence type="ECO:0000256" key="4">
    <source>
        <dbReference type="ARBA" id="ARBA00022833"/>
    </source>
</evidence>
<dbReference type="Pfam" id="PF00413">
    <property type="entry name" value="Peptidase_M10"/>
    <property type="match status" value="1"/>
</dbReference>
<dbReference type="EMBL" id="PFEL01000089">
    <property type="protein sequence ID" value="PJE68956.1"/>
    <property type="molecule type" value="Genomic_DNA"/>
</dbReference>
<dbReference type="PRINTS" id="PR00138">
    <property type="entry name" value="MATRIXIN"/>
</dbReference>
<accession>A0A2M8L583</accession>
<evidence type="ECO:0000313" key="6">
    <source>
        <dbReference type="EMBL" id="PJE68956.1"/>
    </source>
</evidence>
<dbReference type="InterPro" id="IPR001818">
    <property type="entry name" value="Pept_M10_metallopeptidase"/>
</dbReference>
<dbReference type="InterPro" id="IPR024079">
    <property type="entry name" value="MetalloPept_cat_dom_sf"/>
</dbReference>
<dbReference type="GO" id="GO:0004222">
    <property type="term" value="F:metalloendopeptidase activity"/>
    <property type="evidence" value="ECO:0007669"/>
    <property type="project" value="InterPro"/>
</dbReference>
<keyword evidence="1" id="KW-0645">Protease</keyword>
<keyword evidence="3" id="KW-0378">Hydrolase</keyword>
<organism evidence="6 7">
    <name type="scientific">Candidatus Shapirobacteria bacterium CG10_big_fil_rev_8_21_14_0_10_38_14</name>
    <dbReference type="NCBI Taxonomy" id="1974483"/>
    <lineage>
        <taxon>Bacteria</taxon>
        <taxon>Candidatus Shapironibacteriota</taxon>
    </lineage>
</organism>
<dbReference type="SUPFAM" id="SSF55486">
    <property type="entry name" value="Metalloproteases ('zincins'), catalytic domain"/>
    <property type="match status" value="1"/>
</dbReference>
<name>A0A2M8L583_9BACT</name>
<reference evidence="7" key="1">
    <citation type="submission" date="2017-09" db="EMBL/GenBank/DDBJ databases">
        <title>Depth-based differentiation of microbial function through sediment-hosted aquifers and enrichment of novel symbionts in the deep terrestrial subsurface.</title>
        <authorList>
            <person name="Probst A.J."/>
            <person name="Ladd B."/>
            <person name="Jarett J.K."/>
            <person name="Geller-Mcgrath D.E."/>
            <person name="Sieber C.M.K."/>
            <person name="Emerson J.B."/>
            <person name="Anantharaman K."/>
            <person name="Thomas B.C."/>
            <person name="Malmstrom R."/>
            <person name="Stieglmeier M."/>
            <person name="Klingl A."/>
            <person name="Woyke T."/>
            <person name="Ryan C.M."/>
            <person name="Banfield J.F."/>
        </authorList>
    </citation>
    <scope>NUCLEOTIDE SEQUENCE [LARGE SCALE GENOMIC DNA]</scope>
</reference>
<dbReference type="AlphaFoldDB" id="A0A2M8L583"/>
<dbReference type="GO" id="GO:0031012">
    <property type="term" value="C:extracellular matrix"/>
    <property type="evidence" value="ECO:0007669"/>
    <property type="project" value="InterPro"/>
</dbReference>
<protein>
    <recommendedName>
        <fullName evidence="5">Peptidase M10 metallopeptidase domain-containing protein</fullName>
    </recommendedName>
</protein>
<dbReference type="InterPro" id="IPR021190">
    <property type="entry name" value="Pept_M10A"/>
</dbReference>
<sequence length="245" mass="26826">MKKLGLGILIGVVVLTLSGVAVAISNQGAEKAKAPDLEKIEFIHYKKDFAKPEAAKAPKAPTCYAFLGKYGKTYLKWTTLPVGYAINPTNPQNLDETFVTSAIFNGAETWDAVTSKDLMNDNYTVDYTVAYGVQDYQNAVTFGDYPTTGVIAVTTVWYNPATKAIVEFDIMFDTDWVWGDATVDTTKMDLQNIATHELGHGVGLVDVYDTSCSAATMYGYSDYGETQKRTLETPDIKGLQTLYGI</sequence>
<evidence type="ECO:0000256" key="3">
    <source>
        <dbReference type="ARBA" id="ARBA00022801"/>
    </source>
</evidence>
<keyword evidence="4" id="KW-0862">Zinc</keyword>
<gene>
    <name evidence="6" type="ORF">COU96_02380</name>
</gene>
<evidence type="ECO:0000256" key="2">
    <source>
        <dbReference type="ARBA" id="ARBA00022723"/>
    </source>
</evidence>
<evidence type="ECO:0000313" key="7">
    <source>
        <dbReference type="Proteomes" id="UP000229500"/>
    </source>
</evidence>
<feature type="domain" description="Peptidase M10 metallopeptidase" evidence="5">
    <location>
        <begin position="76"/>
        <end position="244"/>
    </location>
</feature>
<comment type="caution">
    <text evidence="6">The sequence shown here is derived from an EMBL/GenBank/DDBJ whole genome shotgun (WGS) entry which is preliminary data.</text>
</comment>
<dbReference type="Proteomes" id="UP000229500">
    <property type="component" value="Unassembled WGS sequence"/>
</dbReference>
<evidence type="ECO:0000259" key="5">
    <source>
        <dbReference type="Pfam" id="PF00413"/>
    </source>
</evidence>